<evidence type="ECO:0000313" key="2">
    <source>
        <dbReference type="EMBL" id="MDR6598919.1"/>
    </source>
</evidence>
<keyword evidence="3" id="KW-1185">Reference proteome</keyword>
<reference evidence="2 3" key="1">
    <citation type="submission" date="2023-07" db="EMBL/GenBank/DDBJ databases">
        <title>Sequencing the genomes of 1000 actinobacteria strains.</title>
        <authorList>
            <person name="Klenk H.-P."/>
        </authorList>
    </citation>
    <scope>NUCLEOTIDE SEQUENCE [LARGE SCALE GENOMIC DNA]</scope>
    <source>
        <strain evidence="2 3">DSM 43749</strain>
    </source>
</reference>
<keyword evidence="1" id="KW-0812">Transmembrane</keyword>
<accession>A0ABU1Q9V6</accession>
<dbReference type="GO" id="GO:0006508">
    <property type="term" value="P:proteolysis"/>
    <property type="evidence" value="ECO:0007669"/>
    <property type="project" value="UniProtKB-KW"/>
</dbReference>
<proteinExistence type="predicted"/>
<keyword evidence="2" id="KW-0645">Protease</keyword>
<keyword evidence="1" id="KW-1133">Transmembrane helix</keyword>
<keyword evidence="2" id="KW-0378">Hydrolase</keyword>
<evidence type="ECO:0000313" key="3">
    <source>
        <dbReference type="Proteomes" id="UP001268819"/>
    </source>
</evidence>
<protein>
    <submittedName>
        <fullName evidence="2">Membrane-associated protease RseP (Regulator of RpoE activity)</fullName>
    </submittedName>
</protein>
<organism evidence="2 3">
    <name type="scientific">Saccharothrix longispora</name>
    <dbReference type="NCBI Taxonomy" id="33920"/>
    <lineage>
        <taxon>Bacteria</taxon>
        <taxon>Bacillati</taxon>
        <taxon>Actinomycetota</taxon>
        <taxon>Actinomycetes</taxon>
        <taxon>Pseudonocardiales</taxon>
        <taxon>Pseudonocardiaceae</taxon>
        <taxon>Saccharothrix</taxon>
    </lineage>
</organism>
<dbReference type="GO" id="GO:0008233">
    <property type="term" value="F:peptidase activity"/>
    <property type="evidence" value="ECO:0007669"/>
    <property type="project" value="UniProtKB-KW"/>
</dbReference>
<dbReference type="Proteomes" id="UP001268819">
    <property type="component" value="Unassembled WGS sequence"/>
</dbReference>
<comment type="caution">
    <text evidence="2">The sequence shown here is derived from an EMBL/GenBank/DDBJ whole genome shotgun (WGS) entry which is preliminary data.</text>
</comment>
<sequence length="163" mass="16897">MAVVIGTRGGFELVDDAGVEDVALGEGLRPGPRVLRRFEVADEADRRPHAPAVREAPPAPTAGVIRPPRHPALQFAAYAVAAAVVAAALSVFYLYATGATSVPERTAVVHVQVGESLLDVAERSAPDSDPEAVADRIRELNALPDAEVKPGQALVVPDGAATP</sequence>
<keyword evidence="1" id="KW-0472">Membrane</keyword>
<feature type="transmembrane region" description="Helical" evidence="1">
    <location>
        <begin position="75"/>
        <end position="96"/>
    </location>
</feature>
<dbReference type="EMBL" id="JAVDSG010000001">
    <property type="protein sequence ID" value="MDR6598919.1"/>
    <property type="molecule type" value="Genomic_DNA"/>
</dbReference>
<name>A0ABU1Q9V6_9PSEU</name>
<evidence type="ECO:0000256" key="1">
    <source>
        <dbReference type="SAM" id="Phobius"/>
    </source>
</evidence>
<gene>
    <name evidence="2" type="ORF">J2S66_007303</name>
</gene>
<dbReference type="RefSeq" id="WP_310314292.1">
    <property type="nucleotide sequence ID" value="NZ_BAAAXB010000001.1"/>
</dbReference>